<dbReference type="Proteomes" id="UP001341245">
    <property type="component" value="Unassembled WGS sequence"/>
</dbReference>
<dbReference type="EMBL" id="JASGXD010000001">
    <property type="protein sequence ID" value="KAK6008264.1"/>
    <property type="molecule type" value="Genomic_DNA"/>
</dbReference>
<protein>
    <recommendedName>
        <fullName evidence="4">Shugoshin C-terminal domain-containing protein</fullName>
    </recommendedName>
</protein>
<evidence type="ECO:0008006" key="4">
    <source>
        <dbReference type="Google" id="ProtNLM"/>
    </source>
</evidence>
<evidence type="ECO:0000256" key="1">
    <source>
        <dbReference type="SAM" id="MobiDB-lite"/>
    </source>
</evidence>
<evidence type="ECO:0000313" key="2">
    <source>
        <dbReference type="EMBL" id="KAK6008264.1"/>
    </source>
</evidence>
<sequence>MANPPCAMTVSVNIPILNDILQSVHDSQTAIRDLQKEIHGLRTEFATRLQVLETQLVNQSANQSLSDTNTLPAQDVSVVDDTILVREDLGGQEEDRANEGLQVQDGLVHDHEDDDLNHGNVIIHEHEHNHELLTQEDPVHDQSTTAKSDLAHKGHDDLNHDDDQVVTNGSSPSVDAGITISRIMIPPSVTTAAAISGNKKRKRTVHDAQARVINSGFIIRGSDAQIAEKRIEDAKGPSRSESPFDNKDDRHTSSDEDVIPSKPPTRKLPSMSQSRAPPRRREPKKAKETGLDEFVSTKLEEISYSRYTGRARTQTKRQPGFVATPQDFED</sequence>
<feature type="compositionally biased region" description="Basic and acidic residues" evidence="1">
    <location>
        <begin position="149"/>
        <end position="163"/>
    </location>
</feature>
<keyword evidence="3" id="KW-1185">Reference proteome</keyword>
<comment type="caution">
    <text evidence="2">The sequence shown here is derived from an EMBL/GenBank/DDBJ whole genome shotgun (WGS) entry which is preliminary data.</text>
</comment>
<feature type="compositionally biased region" description="Basic and acidic residues" evidence="1">
    <location>
        <begin position="231"/>
        <end position="254"/>
    </location>
</feature>
<feature type="region of interest" description="Disordered" evidence="1">
    <location>
        <begin position="231"/>
        <end position="295"/>
    </location>
</feature>
<gene>
    <name evidence="2" type="ORF">QM012_000167</name>
</gene>
<feature type="region of interest" description="Disordered" evidence="1">
    <location>
        <begin position="140"/>
        <end position="179"/>
    </location>
</feature>
<feature type="region of interest" description="Disordered" evidence="1">
    <location>
        <begin position="310"/>
        <end position="330"/>
    </location>
</feature>
<evidence type="ECO:0000313" key="3">
    <source>
        <dbReference type="Proteomes" id="UP001341245"/>
    </source>
</evidence>
<reference evidence="2 3" key="1">
    <citation type="submission" date="2023-11" db="EMBL/GenBank/DDBJ databases">
        <title>Draft genome sequence and annotation of the polyextremotolerant black yeast-like fungus Aureobasidium pullulans NRRL 62042.</title>
        <authorList>
            <person name="Dielentheis-Frenken M.R.E."/>
            <person name="Wibberg D."/>
            <person name="Blank L.M."/>
            <person name="Tiso T."/>
        </authorList>
    </citation>
    <scope>NUCLEOTIDE SEQUENCE [LARGE SCALE GENOMIC DNA]</scope>
    <source>
        <strain evidence="2 3">NRRL 62042</strain>
    </source>
</reference>
<name>A0ABR0TUX6_AURPU</name>
<organism evidence="2 3">
    <name type="scientific">Aureobasidium pullulans</name>
    <name type="common">Black yeast</name>
    <name type="synonym">Pullularia pullulans</name>
    <dbReference type="NCBI Taxonomy" id="5580"/>
    <lineage>
        <taxon>Eukaryota</taxon>
        <taxon>Fungi</taxon>
        <taxon>Dikarya</taxon>
        <taxon>Ascomycota</taxon>
        <taxon>Pezizomycotina</taxon>
        <taxon>Dothideomycetes</taxon>
        <taxon>Dothideomycetidae</taxon>
        <taxon>Dothideales</taxon>
        <taxon>Saccotheciaceae</taxon>
        <taxon>Aureobasidium</taxon>
    </lineage>
</organism>
<accession>A0ABR0TUX6</accession>
<proteinExistence type="predicted"/>